<sequence>MRALLVLLLLVTALADAEPRPLRFSVIEGWAMPLARIEEGRLTGGILFELFNATAQQVGMRPDFRLMPRARIEQAQSSHSIDVRCYISPTWLEHDVRGYRWSLPLFSQRDLLVARNGSLAGLQNLNRESIGTVLGYQYPPLQALFASGRIQRDDARNQELVLKKLEIGRYRYALSSEVALAWFNRNQPASQRLHVLEQVDQTDLGCMVLDDPQVPTQAILDALSALKRSGEVERILAHYR</sequence>
<evidence type="ECO:0000256" key="1">
    <source>
        <dbReference type="ARBA" id="ARBA00010333"/>
    </source>
</evidence>
<keyword evidence="4" id="KW-1185">Reference proteome</keyword>
<dbReference type="SUPFAM" id="SSF53850">
    <property type="entry name" value="Periplasmic binding protein-like II"/>
    <property type="match status" value="1"/>
</dbReference>
<dbReference type="PANTHER" id="PTHR35936">
    <property type="entry name" value="MEMBRANE-BOUND LYTIC MUREIN TRANSGLYCOSYLASE F"/>
    <property type="match status" value="1"/>
</dbReference>
<keyword evidence="2" id="KW-0732">Signal</keyword>
<evidence type="ECO:0000313" key="4">
    <source>
        <dbReference type="Proteomes" id="UP000199636"/>
    </source>
</evidence>
<dbReference type="PANTHER" id="PTHR35936:SF6">
    <property type="entry name" value="AMINO ACID ABC TRANSPORTER SUBSTRATE-BINDING PAAT FAMILY PROTEIN"/>
    <property type="match status" value="1"/>
</dbReference>
<evidence type="ECO:0000313" key="3">
    <source>
        <dbReference type="EMBL" id="SDH82393.1"/>
    </source>
</evidence>
<proteinExistence type="inferred from homology"/>
<accession>A0A1G8FJP5</accession>
<dbReference type="STRING" id="428992.SAMN05216272_103289"/>
<feature type="chain" id="PRO_5011735728" evidence="2">
    <location>
        <begin position="18"/>
        <end position="240"/>
    </location>
</feature>
<dbReference type="OrthoDB" id="8581336at2"/>
<dbReference type="Proteomes" id="UP000199636">
    <property type="component" value="Unassembled WGS sequence"/>
</dbReference>
<dbReference type="EMBL" id="FNDS01000003">
    <property type="protein sequence ID" value="SDH82393.1"/>
    <property type="molecule type" value="Genomic_DNA"/>
</dbReference>
<organism evidence="3 4">
    <name type="scientific">Pseudomonas panipatensis</name>
    <dbReference type="NCBI Taxonomy" id="428992"/>
    <lineage>
        <taxon>Bacteria</taxon>
        <taxon>Pseudomonadati</taxon>
        <taxon>Pseudomonadota</taxon>
        <taxon>Gammaproteobacteria</taxon>
        <taxon>Pseudomonadales</taxon>
        <taxon>Pseudomonadaceae</taxon>
        <taxon>Pseudomonas</taxon>
    </lineage>
</organism>
<dbReference type="RefSeq" id="WP_090262265.1">
    <property type="nucleotide sequence ID" value="NZ_FNDS01000003.1"/>
</dbReference>
<feature type="signal peptide" evidence="2">
    <location>
        <begin position="1"/>
        <end position="17"/>
    </location>
</feature>
<reference evidence="4" key="1">
    <citation type="submission" date="2016-10" db="EMBL/GenBank/DDBJ databases">
        <authorList>
            <person name="Varghese N."/>
            <person name="Submissions S."/>
        </authorList>
    </citation>
    <scope>NUCLEOTIDE SEQUENCE [LARGE SCALE GENOMIC DNA]</scope>
    <source>
        <strain evidence="4">CCM 7469</strain>
    </source>
</reference>
<evidence type="ECO:0000256" key="2">
    <source>
        <dbReference type="SAM" id="SignalP"/>
    </source>
</evidence>
<dbReference type="Gene3D" id="3.40.190.10">
    <property type="entry name" value="Periplasmic binding protein-like II"/>
    <property type="match status" value="2"/>
</dbReference>
<comment type="similarity">
    <text evidence="1">Belongs to the bacterial solute-binding protein 3 family.</text>
</comment>
<dbReference type="AlphaFoldDB" id="A0A1G8FJP5"/>
<name>A0A1G8FJP5_9PSED</name>
<protein>
    <submittedName>
        <fullName evidence="3">Polar amino acid transport system substrate-binding protein</fullName>
    </submittedName>
</protein>
<gene>
    <name evidence="3" type="ORF">SAMN05216272_103289</name>
</gene>